<sequence length="93" mass="10942">MMCLQAKWLPTYEKAVNEVKELEANIYRLKPLKSLLEKAIATYYEGLVLQIEALEQKDENLIEHSNAKGEEYMGILDEYRKEMNLLAEKYNIE</sequence>
<reference evidence="1 2" key="1">
    <citation type="journal article" date="2010" name="Int. J. Syst. Evol. Microbiol.">
        <title>Bacillus horneckiae sp. nov., isolated from a spacecraft-assembly clean room.</title>
        <authorList>
            <person name="Vaishampayan P."/>
            <person name="Probst A."/>
            <person name="Krishnamurthi S."/>
            <person name="Ghosh S."/>
            <person name="Osman S."/>
            <person name="McDowall A."/>
            <person name="Ruckmani A."/>
            <person name="Mayilraj S."/>
            <person name="Venkateswaran K."/>
        </authorList>
    </citation>
    <scope>NUCLEOTIDE SEQUENCE [LARGE SCALE GENOMIC DNA]</scope>
    <source>
        <strain evidence="2">1PO1SC</strain>
    </source>
</reference>
<dbReference type="AlphaFoldDB" id="A0A2N0ZBL1"/>
<protein>
    <submittedName>
        <fullName evidence="1">Uncharacterized protein</fullName>
    </submittedName>
</protein>
<keyword evidence="2" id="KW-1185">Reference proteome</keyword>
<evidence type="ECO:0000313" key="2">
    <source>
        <dbReference type="Proteomes" id="UP000233343"/>
    </source>
</evidence>
<dbReference type="RefSeq" id="WP_066189856.1">
    <property type="nucleotide sequence ID" value="NZ_JBDLOW010000015.1"/>
</dbReference>
<accession>A0A2N0ZBL1</accession>
<dbReference type="Proteomes" id="UP000233343">
    <property type="component" value="Unassembled WGS sequence"/>
</dbReference>
<dbReference type="EMBL" id="PISD01000054">
    <property type="protein sequence ID" value="PKG26912.1"/>
    <property type="molecule type" value="Genomic_DNA"/>
</dbReference>
<proteinExistence type="predicted"/>
<name>A0A2N0ZBL1_9BACI</name>
<evidence type="ECO:0000313" key="1">
    <source>
        <dbReference type="EMBL" id="PKG26912.1"/>
    </source>
</evidence>
<comment type="caution">
    <text evidence="1">The sequence shown here is derived from an EMBL/GenBank/DDBJ whole genome shotgun (WGS) entry which is preliminary data.</text>
</comment>
<organism evidence="1 2">
    <name type="scientific">Cytobacillus horneckiae</name>
    <dbReference type="NCBI Taxonomy" id="549687"/>
    <lineage>
        <taxon>Bacteria</taxon>
        <taxon>Bacillati</taxon>
        <taxon>Bacillota</taxon>
        <taxon>Bacilli</taxon>
        <taxon>Bacillales</taxon>
        <taxon>Bacillaceae</taxon>
        <taxon>Cytobacillus</taxon>
    </lineage>
</organism>
<gene>
    <name evidence="1" type="ORF">CWS20_21640</name>
</gene>